<keyword evidence="3" id="KW-1185">Reference proteome</keyword>
<evidence type="ECO:0008006" key="4">
    <source>
        <dbReference type="Google" id="ProtNLM"/>
    </source>
</evidence>
<reference evidence="2 3" key="1">
    <citation type="submission" date="2021-11" db="EMBL/GenBank/DDBJ databases">
        <authorList>
            <person name="Islam A."/>
            <person name="Islam S."/>
            <person name="Flora M.S."/>
            <person name="Rahman M."/>
            <person name="Ziaur R.M."/>
            <person name="Epstein J.H."/>
            <person name="Hassan M."/>
            <person name="Klassen M."/>
            <person name="Woodard K."/>
            <person name="Webb A."/>
            <person name="Webby R.J."/>
            <person name="El Zowalaty M.E."/>
        </authorList>
    </citation>
    <scope>NUCLEOTIDE SEQUENCE [LARGE SCALE GENOMIC DNA]</scope>
    <source>
        <strain evidence="2">Pf1</strain>
    </source>
</reference>
<evidence type="ECO:0000256" key="1">
    <source>
        <dbReference type="SAM" id="SignalP"/>
    </source>
</evidence>
<organism evidence="2 3">
    <name type="scientific">Peronospora farinosa</name>
    <dbReference type="NCBI Taxonomy" id="134698"/>
    <lineage>
        <taxon>Eukaryota</taxon>
        <taxon>Sar</taxon>
        <taxon>Stramenopiles</taxon>
        <taxon>Oomycota</taxon>
        <taxon>Peronosporomycetes</taxon>
        <taxon>Peronosporales</taxon>
        <taxon>Peronosporaceae</taxon>
        <taxon>Peronospora</taxon>
    </lineage>
</organism>
<feature type="signal peptide" evidence="1">
    <location>
        <begin position="1"/>
        <end position="30"/>
    </location>
</feature>
<evidence type="ECO:0000313" key="2">
    <source>
        <dbReference type="EMBL" id="CAH0489883.1"/>
    </source>
</evidence>
<keyword evidence="1" id="KW-0732">Signal</keyword>
<feature type="chain" id="PRO_5045202607" description="RxLR effector protein" evidence="1">
    <location>
        <begin position="31"/>
        <end position="176"/>
    </location>
</feature>
<sequence>MPFKPNKAPLVKALFVIVLVARSTMWLATADLSPENALRTFQASGTLDMDLTPHVSKQKRYLRSAADVTTTSTGELRRLVSDLSGLKEFGNSLGKQAVAFPARLRRNISTIFSTIVREKLWLWVNKQKEPKEAFTSLQLDNGENPFENPKFSVWKYIVEKTKPERDVPREMFEYYG</sequence>
<proteinExistence type="predicted"/>
<dbReference type="Proteomes" id="UP001157938">
    <property type="component" value="Unassembled WGS sequence"/>
</dbReference>
<protein>
    <recommendedName>
        <fullName evidence="4">RxLR effector protein</fullName>
    </recommendedName>
</protein>
<accession>A0ABN8CBT7</accession>
<evidence type="ECO:0000313" key="3">
    <source>
        <dbReference type="Proteomes" id="UP001157938"/>
    </source>
</evidence>
<name>A0ABN8CBT7_9STRA</name>
<dbReference type="EMBL" id="CAKLBC010001191">
    <property type="protein sequence ID" value="CAH0489883.1"/>
    <property type="molecule type" value="Genomic_DNA"/>
</dbReference>
<comment type="caution">
    <text evidence="2">The sequence shown here is derived from an EMBL/GenBank/DDBJ whole genome shotgun (WGS) entry which is preliminary data.</text>
</comment>
<gene>
    <name evidence="2" type="ORF">PFR001_LOCUS5261</name>
</gene>